<dbReference type="Gene3D" id="2.30.42.10">
    <property type="match status" value="1"/>
</dbReference>
<dbReference type="Proteomes" id="UP000274504">
    <property type="component" value="Unassembled WGS sequence"/>
</dbReference>
<reference evidence="4" key="1">
    <citation type="submission" date="2017-02" db="UniProtKB">
        <authorList>
            <consortium name="WormBaseParasite"/>
        </authorList>
    </citation>
    <scope>IDENTIFICATION</scope>
</reference>
<accession>A0A0R3SF00</accession>
<reference evidence="2 3" key="2">
    <citation type="submission" date="2018-11" db="EMBL/GenBank/DDBJ databases">
        <authorList>
            <consortium name="Pathogen Informatics"/>
        </authorList>
    </citation>
    <scope>NUCLEOTIDE SEQUENCE [LARGE SCALE GENOMIC DNA]</scope>
</reference>
<dbReference type="PANTHER" id="PTHR19964:SF92">
    <property type="entry name" value="PATJ HOMOLOG"/>
    <property type="match status" value="1"/>
</dbReference>
<dbReference type="EMBL" id="UYSG01001012">
    <property type="protein sequence ID" value="VDL31529.1"/>
    <property type="molecule type" value="Genomic_DNA"/>
</dbReference>
<dbReference type="InterPro" id="IPR051342">
    <property type="entry name" value="PDZ_scaffold"/>
</dbReference>
<dbReference type="InterPro" id="IPR001478">
    <property type="entry name" value="PDZ"/>
</dbReference>
<dbReference type="OrthoDB" id="6272588at2759"/>
<dbReference type="SMART" id="SM00228">
    <property type="entry name" value="PDZ"/>
    <property type="match status" value="1"/>
</dbReference>
<evidence type="ECO:0000259" key="1">
    <source>
        <dbReference type="PROSITE" id="PS50106"/>
    </source>
</evidence>
<proteinExistence type="predicted"/>
<dbReference type="WBParaSite" id="HDID_0000338401-mRNA-1">
    <property type="protein sequence ID" value="HDID_0000338401-mRNA-1"/>
    <property type="gene ID" value="HDID_0000338401"/>
</dbReference>
<dbReference type="PANTHER" id="PTHR19964">
    <property type="entry name" value="MULTIPLE PDZ DOMAIN PROTEIN"/>
    <property type="match status" value="1"/>
</dbReference>
<name>A0A0R3SF00_HYMDI</name>
<organism evidence="4">
    <name type="scientific">Hymenolepis diminuta</name>
    <name type="common">Rat tapeworm</name>
    <dbReference type="NCBI Taxonomy" id="6216"/>
    <lineage>
        <taxon>Eukaryota</taxon>
        <taxon>Metazoa</taxon>
        <taxon>Spiralia</taxon>
        <taxon>Lophotrochozoa</taxon>
        <taxon>Platyhelminthes</taxon>
        <taxon>Cestoda</taxon>
        <taxon>Eucestoda</taxon>
        <taxon>Cyclophyllidea</taxon>
        <taxon>Hymenolepididae</taxon>
        <taxon>Hymenolepis</taxon>
    </lineage>
</organism>
<dbReference type="SUPFAM" id="SSF50156">
    <property type="entry name" value="PDZ domain-like"/>
    <property type="match status" value="1"/>
</dbReference>
<dbReference type="Pfam" id="PF00595">
    <property type="entry name" value="PDZ"/>
    <property type="match status" value="1"/>
</dbReference>
<feature type="domain" description="PDZ" evidence="1">
    <location>
        <begin position="4"/>
        <end position="88"/>
    </location>
</feature>
<gene>
    <name evidence="2" type="ORF">HDID_LOCUS3382</name>
</gene>
<dbReference type="InterPro" id="IPR036034">
    <property type="entry name" value="PDZ_sf"/>
</dbReference>
<dbReference type="AlphaFoldDB" id="A0A0R3SF00"/>
<dbReference type="STRING" id="6216.A0A0R3SF00"/>
<evidence type="ECO:0000313" key="2">
    <source>
        <dbReference type="EMBL" id="VDL31529.1"/>
    </source>
</evidence>
<protein>
    <submittedName>
        <fullName evidence="4">PDZ domain-containing protein</fullName>
    </submittedName>
</protein>
<dbReference type="PROSITE" id="PS50106">
    <property type="entry name" value="PDZ"/>
    <property type="match status" value="1"/>
</dbReference>
<sequence>MIFNAVLERRSPEGLGLAIKRGCPEEWTSYGALVVDILSTGPAYGKLRSGDVIMSVNGVSLEGKSHSEILDLLRRAEGMVNLLVYRREEMEVSEDRQRFPVGVNSASCQSLFLSDGISNNSQQSMLNESRRTNSMPGFASPQVMVPHAVSFPQLAIRSEDQAVPLSHDRRQASLLKVNLDKQNSKDVLNNVDVGDQAETRKLHFVFRLGLQNVRPCHGQMKLLSITQQLSTRKIHPAVLTETEIAEI</sequence>
<evidence type="ECO:0000313" key="3">
    <source>
        <dbReference type="Proteomes" id="UP000274504"/>
    </source>
</evidence>
<evidence type="ECO:0000313" key="4">
    <source>
        <dbReference type="WBParaSite" id="HDID_0000338401-mRNA-1"/>
    </source>
</evidence>
<dbReference type="CDD" id="cd00136">
    <property type="entry name" value="PDZ_canonical"/>
    <property type="match status" value="1"/>
</dbReference>